<dbReference type="SUPFAM" id="SSF111369">
    <property type="entry name" value="HlyD-like secretion proteins"/>
    <property type="match status" value="1"/>
</dbReference>
<keyword evidence="5" id="KW-1185">Reference proteome</keyword>
<dbReference type="NCBIfam" id="TIGR01730">
    <property type="entry name" value="RND_mfp"/>
    <property type="match status" value="1"/>
</dbReference>
<dbReference type="EMBL" id="JAVRHX010000003">
    <property type="protein sequence ID" value="MDT0595684.1"/>
    <property type="molecule type" value="Genomic_DNA"/>
</dbReference>
<dbReference type="RefSeq" id="WP_311369201.1">
    <property type="nucleotide sequence ID" value="NZ_JAVRHX010000003.1"/>
</dbReference>
<evidence type="ECO:0000256" key="2">
    <source>
        <dbReference type="SAM" id="Coils"/>
    </source>
</evidence>
<dbReference type="Gene3D" id="2.40.30.170">
    <property type="match status" value="1"/>
</dbReference>
<dbReference type="Gene3D" id="2.40.420.20">
    <property type="match status" value="1"/>
</dbReference>
<organism evidence="4 5">
    <name type="scientific">Glaciecola petra</name>
    <dbReference type="NCBI Taxonomy" id="3075602"/>
    <lineage>
        <taxon>Bacteria</taxon>
        <taxon>Pseudomonadati</taxon>
        <taxon>Pseudomonadota</taxon>
        <taxon>Gammaproteobacteria</taxon>
        <taxon>Alteromonadales</taxon>
        <taxon>Alteromonadaceae</taxon>
        <taxon>Glaciecola</taxon>
    </lineage>
</organism>
<evidence type="ECO:0000259" key="3">
    <source>
        <dbReference type="Pfam" id="PF25954"/>
    </source>
</evidence>
<feature type="domain" description="CusB-like beta-barrel" evidence="3">
    <location>
        <begin position="202"/>
        <end position="275"/>
    </location>
</feature>
<keyword evidence="2" id="KW-0175">Coiled coil</keyword>
<comment type="similarity">
    <text evidence="1">Belongs to the membrane fusion protein (MFP) (TC 8.A.1) family.</text>
</comment>
<dbReference type="PANTHER" id="PTHR30469">
    <property type="entry name" value="MULTIDRUG RESISTANCE PROTEIN MDTA"/>
    <property type="match status" value="1"/>
</dbReference>
<evidence type="ECO:0000313" key="5">
    <source>
        <dbReference type="Proteomes" id="UP001253545"/>
    </source>
</evidence>
<dbReference type="Gene3D" id="1.10.287.470">
    <property type="entry name" value="Helix hairpin bin"/>
    <property type="match status" value="1"/>
</dbReference>
<reference evidence="4 5" key="1">
    <citation type="submission" date="2023-09" db="EMBL/GenBank/DDBJ databases">
        <authorList>
            <person name="Rey-Velasco X."/>
        </authorList>
    </citation>
    <scope>NUCLEOTIDE SEQUENCE [LARGE SCALE GENOMIC DNA]</scope>
    <source>
        <strain evidence="4 5">P117</strain>
    </source>
</reference>
<dbReference type="Proteomes" id="UP001253545">
    <property type="component" value="Unassembled WGS sequence"/>
</dbReference>
<accession>A0ABU2ZVS8</accession>
<feature type="coiled-coil region" evidence="2">
    <location>
        <begin position="104"/>
        <end position="162"/>
    </location>
</feature>
<sequence>MILIRRWLITVICLVAIIAGLGFIKFTQVKAAIAFGESFPEQSETVYMVEATWSQWQPYIDLVGELNALQTVEIRNELEGIITKVGFKSGSKVNENQILIQLNIEKEMAQLEAIEAEIALAKLDVKRFTDLLDVNASSREQLDRAKAQLAINQARAKALRATIAKKTLIAPFEGRANIHDWQVGSYISGNTLITRLTGETDQLWVDFNIPQNYANIDSTLPIQVYPETFSNTPISASISAINQQFNTNSRTIQVRAILKNINGQLRPGSAVSIKMPTGEPLRVIELPNEAIRYDAFGSYVNVLAEDDKGDYRAERKPVVIASKDSAYSYVSSGLESGEKVATIGSAKLSQNMLTIIANK</sequence>
<evidence type="ECO:0000256" key="1">
    <source>
        <dbReference type="ARBA" id="ARBA00009477"/>
    </source>
</evidence>
<evidence type="ECO:0000313" key="4">
    <source>
        <dbReference type="EMBL" id="MDT0595684.1"/>
    </source>
</evidence>
<comment type="caution">
    <text evidence="4">The sequence shown here is derived from an EMBL/GenBank/DDBJ whole genome shotgun (WGS) entry which is preliminary data.</text>
</comment>
<dbReference type="InterPro" id="IPR006143">
    <property type="entry name" value="RND_pump_MFP"/>
</dbReference>
<dbReference type="InterPro" id="IPR058792">
    <property type="entry name" value="Beta-barrel_RND_2"/>
</dbReference>
<dbReference type="PANTHER" id="PTHR30469:SF11">
    <property type="entry name" value="BLL4320 PROTEIN"/>
    <property type="match status" value="1"/>
</dbReference>
<gene>
    <name evidence="4" type="ORF">RM552_12570</name>
</gene>
<protein>
    <submittedName>
        <fullName evidence="4">Efflux RND transporter periplasmic adaptor subunit</fullName>
    </submittedName>
</protein>
<name>A0ABU2ZVS8_9ALTE</name>
<dbReference type="Gene3D" id="2.40.50.100">
    <property type="match status" value="1"/>
</dbReference>
<dbReference type="Pfam" id="PF25954">
    <property type="entry name" value="Beta-barrel_RND_2"/>
    <property type="match status" value="1"/>
</dbReference>
<proteinExistence type="inferred from homology"/>